<feature type="transmembrane region" description="Helical" evidence="8">
    <location>
        <begin position="99"/>
        <end position="117"/>
    </location>
</feature>
<geneLocation type="plasmid" evidence="9">
    <name>unnamed</name>
</geneLocation>
<organism evidence="9 10">
    <name type="scientific">Peteryoungia algae</name>
    <dbReference type="NCBI Taxonomy" id="2919917"/>
    <lineage>
        <taxon>Bacteria</taxon>
        <taxon>Pseudomonadati</taxon>
        <taxon>Pseudomonadota</taxon>
        <taxon>Alphaproteobacteria</taxon>
        <taxon>Hyphomicrobiales</taxon>
        <taxon>Rhizobiaceae</taxon>
        <taxon>Peteryoungia</taxon>
    </lineage>
</organism>
<evidence type="ECO:0000256" key="2">
    <source>
        <dbReference type="ARBA" id="ARBA00009142"/>
    </source>
</evidence>
<keyword evidence="6 8" id="KW-1133">Transmembrane helix</keyword>
<evidence type="ECO:0000256" key="3">
    <source>
        <dbReference type="ARBA" id="ARBA00022448"/>
    </source>
</evidence>
<name>A0ABT0CYL1_9HYPH</name>
<protein>
    <recommendedName>
        <fullName evidence="8">Probable membrane transporter protein</fullName>
    </recommendedName>
</protein>
<keyword evidence="5 8" id="KW-0812">Transmembrane</keyword>
<feature type="transmembrane region" description="Helical" evidence="8">
    <location>
        <begin position="231"/>
        <end position="249"/>
    </location>
</feature>
<gene>
    <name evidence="9" type="ORF">MKJ03_08005</name>
</gene>
<feature type="transmembrane region" description="Helical" evidence="8">
    <location>
        <begin position="207"/>
        <end position="225"/>
    </location>
</feature>
<reference evidence="9 10" key="1">
    <citation type="submission" date="2022-03" db="EMBL/GenBank/DDBJ databases">
        <title>Rhizobium SSM4.3 sp. nov., isolated from Sediment (Gouqi Island).</title>
        <authorList>
            <person name="Chen G."/>
        </authorList>
    </citation>
    <scope>NUCLEOTIDE SEQUENCE [LARGE SCALE GENOMIC DNA]</scope>
    <source>
        <strain evidence="9 10">SSM4.3</strain>
        <plasmid evidence="9">unnamed</plasmid>
    </source>
</reference>
<keyword evidence="4 8" id="KW-1003">Cell membrane</keyword>
<evidence type="ECO:0000256" key="5">
    <source>
        <dbReference type="ARBA" id="ARBA00022692"/>
    </source>
</evidence>
<feature type="transmembrane region" description="Helical" evidence="8">
    <location>
        <begin position="74"/>
        <end position="93"/>
    </location>
</feature>
<dbReference type="InterPro" id="IPR002781">
    <property type="entry name" value="TM_pro_TauE-like"/>
</dbReference>
<dbReference type="PANTHER" id="PTHR30269:SF37">
    <property type="entry name" value="MEMBRANE TRANSPORTER PROTEIN"/>
    <property type="match status" value="1"/>
</dbReference>
<comment type="similarity">
    <text evidence="2 8">Belongs to the 4-toluene sulfonate uptake permease (TSUP) (TC 2.A.102) family.</text>
</comment>
<feature type="transmembrane region" description="Helical" evidence="8">
    <location>
        <begin position="176"/>
        <end position="195"/>
    </location>
</feature>
<evidence type="ECO:0000256" key="6">
    <source>
        <dbReference type="ARBA" id="ARBA00022989"/>
    </source>
</evidence>
<keyword evidence="3" id="KW-0813">Transport</keyword>
<keyword evidence="9" id="KW-0614">Plasmid</keyword>
<keyword evidence="10" id="KW-1185">Reference proteome</keyword>
<feature type="transmembrane region" description="Helical" evidence="8">
    <location>
        <begin position="7"/>
        <end position="40"/>
    </location>
</feature>
<dbReference type="EMBL" id="JALAYX010000002">
    <property type="protein sequence ID" value="MCJ8238269.1"/>
    <property type="molecule type" value="Genomic_DNA"/>
</dbReference>
<dbReference type="PANTHER" id="PTHR30269">
    <property type="entry name" value="TRANSMEMBRANE PROTEIN YFCA"/>
    <property type="match status" value="1"/>
</dbReference>
<evidence type="ECO:0000256" key="8">
    <source>
        <dbReference type="RuleBase" id="RU363041"/>
    </source>
</evidence>
<evidence type="ECO:0000313" key="10">
    <source>
        <dbReference type="Proteomes" id="UP001522662"/>
    </source>
</evidence>
<dbReference type="Pfam" id="PF01925">
    <property type="entry name" value="TauE"/>
    <property type="match status" value="1"/>
</dbReference>
<feature type="transmembrane region" description="Helical" evidence="8">
    <location>
        <begin position="138"/>
        <end position="156"/>
    </location>
</feature>
<accession>A0ABT0CYL1</accession>
<comment type="caution">
    <text evidence="9">The sequence shown here is derived from an EMBL/GenBank/DDBJ whole genome shotgun (WGS) entry which is preliminary data.</text>
</comment>
<evidence type="ECO:0000256" key="4">
    <source>
        <dbReference type="ARBA" id="ARBA00022475"/>
    </source>
</evidence>
<evidence type="ECO:0000256" key="1">
    <source>
        <dbReference type="ARBA" id="ARBA00004651"/>
    </source>
</evidence>
<evidence type="ECO:0000256" key="7">
    <source>
        <dbReference type="ARBA" id="ARBA00023136"/>
    </source>
</evidence>
<proteinExistence type="inferred from homology"/>
<comment type="subcellular location">
    <subcellularLocation>
        <location evidence="1 8">Cell membrane</location>
        <topology evidence="1 8">Multi-pass membrane protein</topology>
    </subcellularLocation>
</comment>
<feature type="transmembrane region" description="Helical" evidence="8">
    <location>
        <begin position="46"/>
        <end position="65"/>
    </location>
</feature>
<dbReference type="Proteomes" id="UP001522662">
    <property type="component" value="Unassembled WGS sequence"/>
</dbReference>
<evidence type="ECO:0000313" key="9">
    <source>
        <dbReference type="EMBL" id="MCJ8238269.1"/>
    </source>
</evidence>
<keyword evidence="7 8" id="KW-0472">Membrane</keyword>
<dbReference type="InterPro" id="IPR052017">
    <property type="entry name" value="TSUP"/>
</dbReference>
<dbReference type="RefSeq" id="WP_229574528.1">
    <property type="nucleotide sequence ID" value="NZ_CP128477.1"/>
</dbReference>
<sequence>MLTDPNFYAVAIPAVALVGLSKGGLGGAFALIGVPLLAFAVPPMQAAAIFLPILLVMDAVALWAWRGYNDRKTLLVMLPGAVIGITLGWATSTYVSADAMRLVLGGISVVFALKYFLESWAAYKGQVTAAASQRPVAGSFWGSLAGYASFVAHAGGPPFQIYVLPLKLDPLTYTGTSTRFFAMLNAIKVIPYFALGELDATNLTLSAALLPVALVSTLAGARLVHFLKPKIFYPLMYGMVLLAGGKLLYDGIAGLFGG</sequence>